<protein>
    <submittedName>
        <fullName evidence="1">Large terminase</fullName>
    </submittedName>
</protein>
<accession>A0A8S5MB73</accession>
<dbReference type="Pfam" id="PF03237">
    <property type="entry name" value="Terminase_6N"/>
    <property type="match status" value="1"/>
</dbReference>
<dbReference type="Gene3D" id="3.30.420.280">
    <property type="match status" value="1"/>
</dbReference>
<dbReference type="InterPro" id="IPR027417">
    <property type="entry name" value="P-loop_NTPase"/>
</dbReference>
<proteinExistence type="predicted"/>
<organism evidence="1">
    <name type="scientific">Siphoviridae sp. ctKvA22</name>
    <dbReference type="NCBI Taxonomy" id="2826246"/>
    <lineage>
        <taxon>Viruses</taxon>
        <taxon>Duplodnaviria</taxon>
        <taxon>Heunggongvirae</taxon>
        <taxon>Uroviricota</taxon>
        <taxon>Caudoviricetes</taxon>
    </lineage>
</organism>
<evidence type="ECO:0000313" key="1">
    <source>
        <dbReference type="EMBL" id="DAD79171.1"/>
    </source>
</evidence>
<sequence>MTWKKWTKTVEELRKEKKVIWSPQPKQIEFMQRPEYEAFYGGAAGGGKSDSLLMEALRQVNIPHYKGLIIRKTYPELSELIDKSLRFYGAAFPKAKYNGSEHVWKFPSGAKIYFGSLHHAKDKIKYQGKEFDFIGFDELTHFTWDEYSYLFSRNRPSGKGTRVYMRATGNPGGIGHGWVKSRFITAAPPKTTIWESYSVEAPDGGEIKMKRDRIFIPSTVFDNPALLQNNPEYLASLAMMSESEKKALLYGDWDCFSGQVFSEWRDDPAGYETRRWSHVIKPFLIPEHWRIVRGFDFGFSRPFSVGWYAVDEKGVLYRIAEYYGCTGVPNEGIRINPKEIAAGIREIETTHPLLKGKRITGVADPSIFEKSRGESIAEQMEDFPHFISWEKGDNTRLAGKMQFHYRLAFDEEGRSMFYCFDTCKHFLRTIPNLVYDEAKVEDIDTEGEDHIYDECRYIFMSRPISPRKTTPKLMPLEDPLNLFGGEKADGKYKFYRV</sequence>
<name>A0A8S5MB73_9CAUD</name>
<dbReference type="Gene3D" id="3.40.50.300">
    <property type="entry name" value="P-loop containing nucleotide triphosphate hydrolases"/>
    <property type="match status" value="1"/>
</dbReference>
<reference evidence="1" key="1">
    <citation type="journal article" date="2021" name="Proc. Natl. Acad. Sci. U.S.A.">
        <title>A Catalog of Tens of Thousands of Viruses from Human Metagenomes Reveals Hidden Associations with Chronic Diseases.</title>
        <authorList>
            <person name="Tisza M.J."/>
            <person name="Buck C.B."/>
        </authorList>
    </citation>
    <scope>NUCLEOTIDE SEQUENCE</scope>
    <source>
        <strain evidence="1">CtKvA22</strain>
    </source>
</reference>
<dbReference type="EMBL" id="BK014860">
    <property type="protein sequence ID" value="DAD79171.1"/>
    <property type="molecule type" value="Genomic_DNA"/>
</dbReference>